<feature type="compositionally biased region" description="Polar residues" evidence="1">
    <location>
        <begin position="1"/>
        <end position="19"/>
    </location>
</feature>
<name>A0A4Y9ZXG2_9AGAM</name>
<feature type="domain" description="MINDY deubiquitinase" evidence="2">
    <location>
        <begin position="93"/>
        <end position="166"/>
    </location>
</feature>
<evidence type="ECO:0000259" key="2">
    <source>
        <dbReference type="Pfam" id="PF04424"/>
    </source>
</evidence>
<dbReference type="PANTHER" id="PTHR18063:SF6">
    <property type="entry name" value="UBIQUITIN CARBOXYL-TERMINAL HYDROLASE"/>
    <property type="match status" value="1"/>
</dbReference>
<dbReference type="GO" id="GO:0005829">
    <property type="term" value="C:cytosol"/>
    <property type="evidence" value="ECO:0007669"/>
    <property type="project" value="TreeGrafter"/>
</dbReference>
<accession>A0A4Y9ZXG2</accession>
<evidence type="ECO:0000313" key="4">
    <source>
        <dbReference type="Proteomes" id="UP000298061"/>
    </source>
</evidence>
<reference evidence="3 4" key="1">
    <citation type="submission" date="2019-02" db="EMBL/GenBank/DDBJ databases">
        <title>Genome sequencing of the rare red list fungi Hericium alpestre (H. flagellum).</title>
        <authorList>
            <person name="Buettner E."/>
            <person name="Kellner H."/>
        </authorList>
    </citation>
    <scope>NUCLEOTIDE SEQUENCE [LARGE SCALE GENOMIC DNA]</scope>
    <source>
        <strain evidence="3 4">DSM 108284</strain>
    </source>
</reference>
<organism evidence="3 4">
    <name type="scientific">Hericium alpestre</name>
    <dbReference type="NCBI Taxonomy" id="135208"/>
    <lineage>
        <taxon>Eukaryota</taxon>
        <taxon>Fungi</taxon>
        <taxon>Dikarya</taxon>
        <taxon>Basidiomycota</taxon>
        <taxon>Agaricomycotina</taxon>
        <taxon>Agaricomycetes</taxon>
        <taxon>Russulales</taxon>
        <taxon>Hericiaceae</taxon>
        <taxon>Hericium</taxon>
    </lineage>
</organism>
<dbReference type="AlphaFoldDB" id="A0A4Y9ZXG2"/>
<dbReference type="InterPro" id="IPR033979">
    <property type="entry name" value="MINDY_domain"/>
</dbReference>
<proteinExistence type="predicted"/>
<dbReference type="InterPro" id="IPR007518">
    <property type="entry name" value="MINDY"/>
</dbReference>
<feature type="region of interest" description="Disordered" evidence="1">
    <location>
        <begin position="1"/>
        <end position="83"/>
    </location>
</feature>
<dbReference type="Proteomes" id="UP000298061">
    <property type="component" value="Unassembled WGS sequence"/>
</dbReference>
<protein>
    <recommendedName>
        <fullName evidence="2">MINDY deubiquitinase domain-containing protein</fullName>
    </recommendedName>
</protein>
<dbReference type="GO" id="GO:0016807">
    <property type="term" value="F:cysteine-type carboxypeptidase activity"/>
    <property type="evidence" value="ECO:0007669"/>
    <property type="project" value="TreeGrafter"/>
</dbReference>
<dbReference type="GO" id="GO:1990380">
    <property type="term" value="F:K48-linked deubiquitinase activity"/>
    <property type="evidence" value="ECO:0007669"/>
    <property type="project" value="InterPro"/>
</dbReference>
<evidence type="ECO:0000313" key="3">
    <source>
        <dbReference type="EMBL" id="TFY78591.1"/>
    </source>
</evidence>
<gene>
    <name evidence="3" type="ORF">EWM64_g5417</name>
</gene>
<sequence>MELQSNNPFIQDQPVSTNPFAADVAAAHAPQSPSRNPFFAVSGQLDPGAVPVQNSHPPELPPRSDRTSAPPRAAEDGRATQADQDLRTIEADVWYLKEISFEREGRSHNLKIITQNLNGPCSFIAICNILILRGDIAVVPPERETVSYELLSQLVANHLLKHSPDVDISSALTKMPLLTSPFFSPAPSPSHLT</sequence>
<feature type="compositionally biased region" description="Basic and acidic residues" evidence="1">
    <location>
        <begin position="73"/>
        <end position="83"/>
    </location>
</feature>
<dbReference type="PANTHER" id="PTHR18063">
    <property type="entry name" value="NF-E2 INDUCIBLE PROTEIN"/>
    <property type="match status" value="1"/>
</dbReference>
<dbReference type="GO" id="GO:0004843">
    <property type="term" value="F:cysteine-type deubiquitinase activity"/>
    <property type="evidence" value="ECO:0007669"/>
    <property type="project" value="InterPro"/>
</dbReference>
<comment type="caution">
    <text evidence="3">The sequence shown here is derived from an EMBL/GenBank/DDBJ whole genome shotgun (WGS) entry which is preliminary data.</text>
</comment>
<dbReference type="GO" id="GO:0071944">
    <property type="term" value="C:cell periphery"/>
    <property type="evidence" value="ECO:0007669"/>
    <property type="project" value="TreeGrafter"/>
</dbReference>
<dbReference type="GO" id="GO:0071108">
    <property type="term" value="P:protein K48-linked deubiquitination"/>
    <property type="evidence" value="ECO:0007669"/>
    <property type="project" value="TreeGrafter"/>
</dbReference>
<dbReference type="OrthoDB" id="10261212at2759"/>
<dbReference type="Pfam" id="PF04424">
    <property type="entry name" value="MINDY_DUB"/>
    <property type="match status" value="1"/>
</dbReference>
<dbReference type="EMBL" id="SFCI01000650">
    <property type="protein sequence ID" value="TFY78591.1"/>
    <property type="molecule type" value="Genomic_DNA"/>
</dbReference>
<keyword evidence="4" id="KW-1185">Reference proteome</keyword>
<evidence type="ECO:0000256" key="1">
    <source>
        <dbReference type="SAM" id="MobiDB-lite"/>
    </source>
</evidence>
<dbReference type="STRING" id="135208.A0A4Y9ZXG2"/>